<feature type="domain" description="Non-structural maintenance of chromosome element 4 C-terminal" evidence="8">
    <location>
        <begin position="307"/>
        <end position="392"/>
    </location>
</feature>
<dbReference type="AlphaFoldDB" id="A0AAN9T8H9"/>
<proteinExistence type="inferred from homology"/>
<reference evidence="9 10" key="1">
    <citation type="submission" date="2024-03" db="EMBL/GenBank/DDBJ databases">
        <title>Adaptation during the transition from Ophiocordyceps entomopathogen to insect associate is accompanied by gene loss and intensified selection.</title>
        <authorList>
            <person name="Ward C.M."/>
            <person name="Onetto C.A."/>
            <person name="Borneman A.R."/>
        </authorList>
    </citation>
    <scope>NUCLEOTIDE SEQUENCE [LARGE SCALE GENOMIC DNA]</scope>
    <source>
        <strain evidence="9">AWRI1</strain>
        <tissue evidence="9">Single Adult Female</tissue>
    </source>
</reference>
<comment type="subcellular location">
    <subcellularLocation>
        <location evidence="1 7">Nucleus</location>
    </subcellularLocation>
</comment>
<comment type="caution">
    <text evidence="9">The sequence shown here is derived from an EMBL/GenBank/DDBJ whole genome shotgun (WGS) entry which is preliminary data.</text>
</comment>
<organism evidence="9 10">
    <name type="scientific">Parthenolecanium corni</name>
    <dbReference type="NCBI Taxonomy" id="536013"/>
    <lineage>
        <taxon>Eukaryota</taxon>
        <taxon>Metazoa</taxon>
        <taxon>Ecdysozoa</taxon>
        <taxon>Arthropoda</taxon>
        <taxon>Hexapoda</taxon>
        <taxon>Insecta</taxon>
        <taxon>Pterygota</taxon>
        <taxon>Neoptera</taxon>
        <taxon>Paraneoptera</taxon>
        <taxon>Hemiptera</taxon>
        <taxon>Sternorrhyncha</taxon>
        <taxon>Coccoidea</taxon>
        <taxon>Coccidae</taxon>
        <taxon>Parthenolecanium</taxon>
    </lineage>
</organism>
<evidence type="ECO:0000256" key="4">
    <source>
        <dbReference type="ARBA" id="ARBA00023172"/>
    </source>
</evidence>
<sequence length="398" mass="45249">MNVKDEENSYQAAISFKLLDATALKNRLSHLSYNCLHSECGTDTTTTLSADHKRRIIAIDGMATGEMVEAVQSLNVTLNRLVGCATLAYSKIAHASTFPHSHPPRMRAARPASGSLAHLTMPYRHRPSQFQNLQPKHLEKIKKLWQEQERLLLSDNSESQPTMQELVSDLKVIEQTGSCVGHFIKNLRANVSQFDPSEYAEKLVSFLEDDDDNRELDWDKLAKIAIPIINRAPGVTVLLGTFKPTSEEVSMIEKRKKSVPKKKDPISQKQTAENVKQITQDNESVDAKVTFVLSALKRYYRENGNVPVEFYKFVLHPTDFTATVENIFYISFIIRDGLAALDIIDDKFVIAPTKEKEERSSSKVEKHQMIFSITMSQWQDLVEDFQISEAYIDWRKNS</sequence>
<keyword evidence="4 7" id="KW-0233">DNA recombination</keyword>
<dbReference type="PANTHER" id="PTHR16140:SF0">
    <property type="entry name" value="NON-STRUCTURAL MAINTENANCE OF CHROMOSOMES ELEMENT 4"/>
    <property type="match status" value="1"/>
</dbReference>
<evidence type="ECO:0000256" key="7">
    <source>
        <dbReference type="RuleBase" id="RU365071"/>
    </source>
</evidence>
<dbReference type="EMBL" id="JBBCAQ010000035">
    <property type="protein sequence ID" value="KAK7578009.1"/>
    <property type="molecule type" value="Genomic_DNA"/>
</dbReference>
<evidence type="ECO:0000259" key="8">
    <source>
        <dbReference type="Pfam" id="PF08743"/>
    </source>
</evidence>
<name>A0AAN9T8H9_9HEMI</name>
<dbReference type="PANTHER" id="PTHR16140">
    <property type="entry name" value="NON-STRUCTURAL MAINTENANCE OF CHROMOSOMES ELEMENT 4"/>
    <property type="match status" value="1"/>
</dbReference>
<evidence type="ECO:0000256" key="3">
    <source>
        <dbReference type="ARBA" id="ARBA00022763"/>
    </source>
</evidence>
<keyword evidence="5 7" id="KW-0234">DNA repair</keyword>
<evidence type="ECO:0000313" key="10">
    <source>
        <dbReference type="Proteomes" id="UP001367676"/>
    </source>
</evidence>
<dbReference type="Pfam" id="PF08743">
    <property type="entry name" value="Nse4_C"/>
    <property type="match status" value="1"/>
</dbReference>
<dbReference type="InterPro" id="IPR027786">
    <property type="entry name" value="Nse4/EID"/>
</dbReference>
<evidence type="ECO:0000256" key="2">
    <source>
        <dbReference type="ARBA" id="ARBA00008997"/>
    </source>
</evidence>
<dbReference type="GO" id="GO:0006310">
    <property type="term" value="P:DNA recombination"/>
    <property type="evidence" value="ECO:0007669"/>
    <property type="project" value="UniProtKB-UniRule"/>
</dbReference>
<dbReference type="Proteomes" id="UP001367676">
    <property type="component" value="Unassembled WGS sequence"/>
</dbReference>
<accession>A0AAN9T8H9</accession>
<evidence type="ECO:0000256" key="1">
    <source>
        <dbReference type="ARBA" id="ARBA00004123"/>
    </source>
</evidence>
<evidence type="ECO:0000256" key="5">
    <source>
        <dbReference type="ARBA" id="ARBA00023204"/>
    </source>
</evidence>
<keyword evidence="10" id="KW-1185">Reference proteome</keyword>
<comment type="similarity">
    <text evidence="2 7">Belongs to the NSE4 family.</text>
</comment>
<comment type="function">
    <text evidence="7">Component of the SMC5-SMC6 complex, that promotes sister chromatid alignment after DNA damage and facilitates double-stranded DNA breaks (DSBs) repair via homologous recombination between sister chromatids.</text>
</comment>
<comment type="subunit">
    <text evidence="7">Component of the SMC5-SMC6 complex.</text>
</comment>
<dbReference type="GO" id="GO:0030915">
    <property type="term" value="C:Smc5-Smc6 complex"/>
    <property type="evidence" value="ECO:0007669"/>
    <property type="project" value="UniProtKB-UniRule"/>
</dbReference>
<protein>
    <recommendedName>
        <fullName evidence="7">Non-structural maintenance of chromosomes element 4</fullName>
    </recommendedName>
</protein>
<dbReference type="InterPro" id="IPR014854">
    <property type="entry name" value="Nse4_C"/>
</dbReference>
<evidence type="ECO:0000313" key="9">
    <source>
        <dbReference type="EMBL" id="KAK7578009.1"/>
    </source>
</evidence>
<gene>
    <name evidence="9" type="ORF">V9T40_010214</name>
</gene>
<dbReference type="GO" id="GO:0005634">
    <property type="term" value="C:nucleus"/>
    <property type="evidence" value="ECO:0007669"/>
    <property type="project" value="UniProtKB-SubCell"/>
</dbReference>
<keyword evidence="3 7" id="KW-0227">DNA damage</keyword>
<keyword evidence="6 7" id="KW-0539">Nucleus</keyword>
<evidence type="ECO:0000256" key="6">
    <source>
        <dbReference type="ARBA" id="ARBA00023242"/>
    </source>
</evidence>
<dbReference type="GO" id="GO:0006281">
    <property type="term" value="P:DNA repair"/>
    <property type="evidence" value="ECO:0007669"/>
    <property type="project" value="UniProtKB-UniRule"/>
</dbReference>